<dbReference type="PROSITE" id="PS00061">
    <property type="entry name" value="ADH_SHORT"/>
    <property type="match status" value="1"/>
</dbReference>
<keyword evidence="2" id="KW-0560">Oxidoreductase</keyword>
<name>A0A371GIP7_MUCPR</name>
<dbReference type="OrthoDB" id="417891at2759"/>
<keyword evidence="1" id="KW-0521">NADP</keyword>
<dbReference type="PRINTS" id="PR00081">
    <property type="entry name" value="GDHRDH"/>
</dbReference>
<dbReference type="InterPro" id="IPR020904">
    <property type="entry name" value="Sc_DH/Rdtase_CS"/>
</dbReference>
<evidence type="ECO:0000313" key="5">
    <source>
        <dbReference type="Proteomes" id="UP000257109"/>
    </source>
</evidence>
<dbReference type="GO" id="GO:0016491">
    <property type="term" value="F:oxidoreductase activity"/>
    <property type="evidence" value="ECO:0007669"/>
    <property type="project" value="UniProtKB-KW"/>
</dbReference>
<dbReference type="Pfam" id="PF13561">
    <property type="entry name" value="adh_short_C2"/>
    <property type="match status" value="2"/>
</dbReference>
<accession>A0A371GIP7</accession>
<dbReference type="PANTHER" id="PTHR42898">
    <property type="entry name" value="TROPINONE REDUCTASE"/>
    <property type="match status" value="1"/>
</dbReference>
<comment type="similarity">
    <text evidence="3">Belongs to the short-chain dehydrogenases/reductases (SDR) family. SDR65C subfamily.</text>
</comment>
<reference evidence="4" key="1">
    <citation type="submission" date="2018-05" db="EMBL/GenBank/DDBJ databases">
        <title>Draft genome of Mucuna pruriens seed.</title>
        <authorList>
            <person name="Nnadi N.E."/>
            <person name="Vos R."/>
            <person name="Hasami M.H."/>
            <person name="Devisetty U.K."/>
            <person name="Aguiy J.C."/>
        </authorList>
    </citation>
    <scope>NUCLEOTIDE SEQUENCE [LARGE SCALE GENOMIC DNA]</scope>
    <source>
        <strain evidence="4">JCA_2017</strain>
    </source>
</reference>
<dbReference type="FunFam" id="3.40.50.720:FF:000084">
    <property type="entry name" value="Short-chain dehydrogenase reductase"/>
    <property type="match status" value="2"/>
</dbReference>
<gene>
    <name evidence="4" type="ORF">CR513_27760</name>
</gene>
<protein>
    <submittedName>
        <fullName evidence="4">Tropinone reductase-like</fullName>
    </submittedName>
</protein>
<dbReference type="EMBL" id="QJKJ01005412">
    <property type="protein sequence ID" value="RDX90380.1"/>
    <property type="molecule type" value="Genomic_DNA"/>
</dbReference>
<comment type="caution">
    <text evidence="4">The sequence shown here is derived from an EMBL/GenBank/DDBJ whole genome shotgun (WGS) entry which is preliminary data.</text>
</comment>
<keyword evidence="5" id="KW-1185">Reference proteome</keyword>
<dbReference type="PRINTS" id="PR00080">
    <property type="entry name" value="SDRFAMILY"/>
</dbReference>
<dbReference type="InterPro" id="IPR045000">
    <property type="entry name" value="TR"/>
</dbReference>
<dbReference type="InterPro" id="IPR002347">
    <property type="entry name" value="SDR_fam"/>
</dbReference>
<dbReference type="InterPro" id="IPR036291">
    <property type="entry name" value="NAD(P)-bd_dom_sf"/>
</dbReference>
<evidence type="ECO:0000313" key="4">
    <source>
        <dbReference type="EMBL" id="RDX90380.1"/>
    </source>
</evidence>
<dbReference type="Proteomes" id="UP000257109">
    <property type="component" value="Unassembled WGS sequence"/>
</dbReference>
<dbReference type="Gene3D" id="3.40.50.720">
    <property type="entry name" value="NAD(P)-binding Rossmann-like Domain"/>
    <property type="match status" value="2"/>
</dbReference>
<sequence>MAETKLSGIKDERWSLHGMTALVTGGTRGIGHAIAGELAEFGAAVHICARNQDDINKCLEDWNNRGFPITGSACDLLSRDQRENLMKNVASIFHGKLNILINNAGTNTPKKLIDYTAEDVTKIMGTNFESSYHLCQLAHPLLKASGYGSVVFVSSIAGLKALPYSSVYASSKGAMNQLTKNIALEWAKDNIRANSVAPGPVKTLLLDSTLKFSGEVDKGIEIMVSQTPIGRLGQPKDISALVAFLCLPAASYITGQIISADGETKLSGIKDERWSLHGMTALVTGGTRGIGHAIAEELAEFGATVHICARNQDDINKCLEDWNNKGFRITGSVCDVLSRDQRENLMKNVASIFHGKLNILINNAGTTIPKNLIDYTSEDVTTIMGTNFESSYHLSQLAYPLLKESGYGSIVFISSVAGAMNQFTKNIALEWAKDNIRANAVAPGCVETVLLDSIMKSSHEVDKVIEAMLSQTPVGRFGKPKEISALVAFLCLPAASYITGQIITADGGYII</sequence>
<dbReference type="PANTHER" id="PTHR42898:SF101">
    <property type="entry name" value="ENOYL-(ACYL CARRIER) REDUCTASE"/>
    <property type="match status" value="1"/>
</dbReference>
<dbReference type="AlphaFoldDB" id="A0A371GIP7"/>
<evidence type="ECO:0000256" key="1">
    <source>
        <dbReference type="ARBA" id="ARBA00022857"/>
    </source>
</evidence>
<organism evidence="4 5">
    <name type="scientific">Mucuna pruriens</name>
    <name type="common">Velvet bean</name>
    <name type="synonym">Dolichos pruriens</name>
    <dbReference type="NCBI Taxonomy" id="157652"/>
    <lineage>
        <taxon>Eukaryota</taxon>
        <taxon>Viridiplantae</taxon>
        <taxon>Streptophyta</taxon>
        <taxon>Embryophyta</taxon>
        <taxon>Tracheophyta</taxon>
        <taxon>Spermatophyta</taxon>
        <taxon>Magnoliopsida</taxon>
        <taxon>eudicotyledons</taxon>
        <taxon>Gunneridae</taxon>
        <taxon>Pentapetalae</taxon>
        <taxon>rosids</taxon>
        <taxon>fabids</taxon>
        <taxon>Fabales</taxon>
        <taxon>Fabaceae</taxon>
        <taxon>Papilionoideae</taxon>
        <taxon>50 kb inversion clade</taxon>
        <taxon>NPAAA clade</taxon>
        <taxon>indigoferoid/millettioid clade</taxon>
        <taxon>Phaseoleae</taxon>
        <taxon>Mucuna</taxon>
    </lineage>
</organism>
<proteinExistence type="inferred from homology"/>
<dbReference type="STRING" id="157652.A0A371GIP7"/>
<dbReference type="SUPFAM" id="SSF51735">
    <property type="entry name" value="NAD(P)-binding Rossmann-fold domains"/>
    <property type="match status" value="2"/>
</dbReference>
<evidence type="ECO:0000256" key="3">
    <source>
        <dbReference type="ARBA" id="ARBA00025714"/>
    </source>
</evidence>
<evidence type="ECO:0000256" key="2">
    <source>
        <dbReference type="ARBA" id="ARBA00023002"/>
    </source>
</evidence>